<dbReference type="CDD" id="cd00118">
    <property type="entry name" value="LysM"/>
    <property type="match status" value="1"/>
</dbReference>
<dbReference type="SMART" id="SM00257">
    <property type="entry name" value="LysM"/>
    <property type="match status" value="1"/>
</dbReference>
<dbReference type="SUPFAM" id="SSF54106">
    <property type="entry name" value="LysM domain"/>
    <property type="match status" value="1"/>
</dbReference>
<feature type="region of interest" description="Disordered" evidence="1">
    <location>
        <begin position="163"/>
        <end position="221"/>
    </location>
</feature>
<dbReference type="PANTHER" id="PTHR34700">
    <property type="entry name" value="POTASSIUM BINDING PROTEIN KBP"/>
    <property type="match status" value="1"/>
</dbReference>
<dbReference type="PANTHER" id="PTHR34700:SF4">
    <property type="entry name" value="PHAGE-LIKE ELEMENT PBSX PROTEIN XKDP"/>
    <property type="match status" value="1"/>
</dbReference>
<dbReference type="InterPro" id="IPR018392">
    <property type="entry name" value="LysM"/>
</dbReference>
<feature type="compositionally biased region" description="Low complexity" evidence="1">
    <location>
        <begin position="39"/>
        <end position="66"/>
    </location>
</feature>
<evidence type="ECO:0000259" key="2">
    <source>
        <dbReference type="PROSITE" id="PS51782"/>
    </source>
</evidence>
<sequence length="301" mass="30458">MRSAQSVTVVIAPDRKQTPLVTVTAPDQPTIVLSKPDEPAASTPAVAAAGNSAAPAVPAGAPSAPAKRPEIRIATVETEGTGRLFISGQAAPGATIRLYLNDAFVAPSGTGPDGRLSFSIERGIKPGDYRIRLDDVDPVTGAVKSRAEVPFTVPAPPPVAVAGAPVGRATDSAGSTAPGSPHTGDLTGRQPERAPAPGSVVAGLQPGTGRGGSSSGSAAPQAAASPNAIALADPGQVVVPEVNTAIVARGDNLWRISKRVYGRGLRYTVIYGANSPQIRNPDLIYPGQVFVLPADEAAKTR</sequence>
<dbReference type="Proteomes" id="UP000564885">
    <property type="component" value="Unassembled WGS sequence"/>
</dbReference>
<dbReference type="AlphaFoldDB" id="A0A849I7F6"/>
<dbReference type="PROSITE" id="PS51782">
    <property type="entry name" value="LYSM"/>
    <property type="match status" value="1"/>
</dbReference>
<keyword evidence="4" id="KW-1185">Reference proteome</keyword>
<reference evidence="3 4" key="1">
    <citation type="submission" date="2020-04" db="EMBL/GenBank/DDBJ databases">
        <title>Enterovirga sp. isolate from soil.</title>
        <authorList>
            <person name="Chea S."/>
            <person name="Kim D.-U."/>
        </authorList>
    </citation>
    <scope>NUCLEOTIDE SEQUENCE [LARGE SCALE GENOMIC DNA]</scope>
    <source>
        <strain evidence="3 4">DB1703</strain>
    </source>
</reference>
<comment type="caution">
    <text evidence="3">The sequence shown here is derived from an EMBL/GenBank/DDBJ whole genome shotgun (WGS) entry which is preliminary data.</text>
</comment>
<proteinExistence type="predicted"/>
<name>A0A849I7F6_9HYPH</name>
<dbReference type="Pfam" id="PF01476">
    <property type="entry name" value="LysM"/>
    <property type="match status" value="1"/>
</dbReference>
<accession>A0A849I7F6</accession>
<organism evidence="3 4">
    <name type="scientific">Enterovirga aerilata</name>
    <dbReference type="NCBI Taxonomy" id="2730920"/>
    <lineage>
        <taxon>Bacteria</taxon>
        <taxon>Pseudomonadati</taxon>
        <taxon>Pseudomonadota</taxon>
        <taxon>Alphaproteobacteria</taxon>
        <taxon>Hyphomicrobiales</taxon>
        <taxon>Methylobacteriaceae</taxon>
        <taxon>Enterovirga</taxon>
    </lineage>
</organism>
<evidence type="ECO:0000313" key="4">
    <source>
        <dbReference type="Proteomes" id="UP000564885"/>
    </source>
</evidence>
<evidence type="ECO:0000256" key="1">
    <source>
        <dbReference type="SAM" id="MobiDB-lite"/>
    </source>
</evidence>
<evidence type="ECO:0000313" key="3">
    <source>
        <dbReference type="EMBL" id="NNM72329.1"/>
    </source>
</evidence>
<dbReference type="Gene3D" id="3.10.350.10">
    <property type="entry name" value="LysM domain"/>
    <property type="match status" value="1"/>
</dbReference>
<dbReference type="EMBL" id="JABEPP010000002">
    <property type="protein sequence ID" value="NNM72329.1"/>
    <property type="molecule type" value="Genomic_DNA"/>
</dbReference>
<dbReference type="InterPro" id="IPR052196">
    <property type="entry name" value="Bact_Kbp"/>
</dbReference>
<feature type="region of interest" description="Disordered" evidence="1">
    <location>
        <begin position="29"/>
        <end position="66"/>
    </location>
</feature>
<feature type="domain" description="LysM" evidence="2">
    <location>
        <begin position="243"/>
        <end position="292"/>
    </location>
</feature>
<gene>
    <name evidence="3" type="ORF">HJG44_07975</name>
</gene>
<protein>
    <submittedName>
        <fullName evidence="3">LysM peptidoglycan-binding domain-containing protein</fullName>
    </submittedName>
</protein>
<dbReference type="InterPro" id="IPR036779">
    <property type="entry name" value="LysM_dom_sf"/>
</dbReference>